<dbReference type="SUPFAM" id="SSF48452">
    <property type="entry name" value="TPR-like"/>
    <property type="match status" value="1"/>
</dbReference>
<protein>
    <submittedName>
        <fullName evidence="6">Uncharacterized protein</fullName>
    </submittedName>
</protein>
<keyword evidence="2 4" id="KW-0802">TPR repeat</keyword>
<feature type="compositionally biased region" description="Polar residues" evidence="5">
    <location>
        <begin position="354"/>
        <end position="367"/>
    </location>
</feature>
<keyword evidence="1" id="KW-0677">Repeat</keyword>
<dbReference type="SMART" id="SM00028">
    <property type="entry name" value="TPR"/>
    <property type="match status" value="8"/>
</dbReference>
<dbReference type="GO" id="GO:0031145">
    <property type="term" value="P:anaphase-promoting complex-dependent catabolic process"/>
    <property type="evidence" value="ECO:0007669"/>
    <property type="project" value="TreeGrafter"/>
</dbReference>
<dbReference type="STRING" id="675824.A0A1E3PWI1"/>
<evidence type="ECO:0000256" key="3">
    <source>
        <dbReference type="ARBA" id="ARBA00038210"/>
    </source>
</evidence>
<evidence type="ECO:0000256" key="4">
    <source>
        <dbReference type="PROSITE-ProRule" id="PRU00339"/>
    </source>
</evidence>
<dbReference type="GO" id="GO:0005680">
    <property type="term" value="C:anaphase-promoting complex"/>
    <property type="evidence" value="ECO:0007669"/>
    <property type="project" value="TreeGrafter"/>
</dbReference>
<feature type="compositionally biased region" description="Low complexity" evidence="5">
    <location>
        <begin position="304"/>
        <end position="319"/>
    </location>
</feature>
<sequence length="758" mass="84383">MTISPFLIAQFRKTIWHALDNALDDTAIFAAERLVAEDRSDLDNVHLLALCNYRAQRYKIAMHVTEEKRHIGCAYVYALCCLKLGKYRLGYRVLERCRALFPKTCNIYSHSDTDRQALPDLASVECLLGHLYRLFGDTKEAADNYTAALSANPFLWEAFDGLCKLGVNIKVNNIFMVTPAMKEARTTWLDNADDLTGIENSQNQDPFIDTSAPPGNFVVPGISVAQDTPVTDSGVEPFKFRADNSIFSTRFHGAGVEQTPTAGGNDHDVSMLGATVTPAANTPVEFARPARSRSRLHAPDAPRRTGSSRTTASAAAGPADLRRQSTEAPTRRSSRLVSSSNYTPTTAAAAQTPVSRLSGLTRTTNAGPNAPLASPSAIRGRLRSGLLKASKSGSTGDDNNNNSNANGMKSSQEETHPIKIAPDDNERVTAEMCMLSLYQTLATAAFALSKYECKSALQALMSLSEQQKESPWVLSKLGRAYFEIVRYKESEVTFKRLRAVDPMRLDDMEVYSTLLWHLRRDVELSFLAHELADIDRNSAQTWIAIGNSFSLQKEHDQALKCFRRAAYLDPTFAYAYTLQGHEHVANEEYESAQNAFRHAMRAEWRHYNAWYGIGMVFLKTGKFDLAEQHFRQAAMINPGNAVLICCIGMVLEKLYRFDDALEQYDIACGLQSTSALPRFKKARLLMSMRRYQACLEELQIVQNLAPDESSVHYLLGRLYKVQGDKQNAIKYFTAALNLDPKASHVIKEAIEGLETDDK</sequence>
<evidence type="ECO:0000256" key="1">
    <source>
        <dbReference type="ARBA" id="ARBA00022737"/>
    </source>
</evidence>
<evidence type="ECO:0000313" key="6">
    <source>
        <dbReference type="EMBL" id="ODQ69761.1"/>
    </source>
</evidence>
<feature type="repeat" description="TPR" evidence="4">
    <location>
        <begin position="607"/>
        <end position="640"/>
    </location>
</feature>
<evidence type="ECO:0000313" key="7">
    <source>
        <dbReference type="Proteomes" id="UP000094385"/>
    </source>
</evidence>
<dbReference type="Pfam" id="PF13432">
    <property type="entry name" value="TPR_16"/>
    <property type="match status" value="1"/>
</dbReference>
<dbReference type="InterPro" id="IPR019734">
    <property type="entry name" value="TPR_rpt"/>
</dbReference>
<gene>
    <name evidence="6" type="ORF">LIPSTDRAFT_6427</name>
</gene>
<dbReference type="Pfam" id="PF00515">
    <property type="entry name" value="TPR_1"/>
    <property type="match status" value="1"/>
</dbReference>
<reference evidence="6 7" key="1">
    <citation type="journal article" date="2016" name="Proc. Natl. Acad. Sci. U.S.A.">
        <title>Comparative genomics of biotechnologically important yeasts.</title>
        <authorList>
            <person name="Riley R."/>
            <person name="Haridas S."/>
            <person name="Wolfe K.H."/>
            <person name="Lopes M.R."/>
            <person name="Hittinger C.T."/>
            <person name="Goeker M."/>
            <person name="Salamov A.A."/>
            <person name="Wisecaver J.H."/>
            <person name="Long T.M."/>
            <person name="Calvey C.H."/>
            <person name="Aerts A.L."/>
            <person name="Barry K.W."/>
            <person name="Choi C."/>
            <person name="Clum A."/>
            <person name="Coughlan A.Y."/>
            <person name="Deshpande S."/>
            <person name="Douglass A.P."/>
            <person name="Hanson S.J."/>
            <person name="Klenk H.-P."/>
            <person name="LaButti K.M."/>
            <person name="Lapidus A."/>
            <person name="Lindquist E.A."/>
            <person name="Lipzen A.M."/>
            <person name="Meier-Kolthoff J.P."/>
            <person name="Ohm R.A."/>
            <person name="Otillar R.P."/>
            <person name="Pangilinan J.L."/>
            <person name="Peng Y."/>
            <person name="Rokas A."/>
            <person name="Rosa C.A."/>
            <person name="Scheuner C."/>
            <person name="Sibirny A.A."/>
            <person name="Slot J.C."/>
            <person name="Stielow J.B."/>
            <person name="Sun H."/>
            <person name="Kurtzman C.P."/>
            <person name="Blackwell M."/>
            <person name="Grigoriev I.V."/>
            <person name="Jeffries T.W."/>
        </authorList>
    </citation>
    <scope>NUCLEOTIDE SEQUENCE [LARGE SCALE GENOMIC DNA]</scope>
    <source>
        <strain evidence="6 7">NRRL Y-11557</strain>
    </source>
</reference>
<dbReference type="GO" id="GO:0007091">
    <property type="term" value="P:metaphase/anaphase transition of mitotic cell cycle"/>
    <property type="evidence" value="ECO:0007669"/>
    <property type="project" value="TreeGrafter"/>
</dbReference>
<name>A0A1E3PWI1_LIPST</name>
<feature type="compositionally biased region" description="Low complexity" evidence="5">
    <location>
        <begin position="390"/>
        <end position="410"/>
    </location>
</feature>
<dbReference type="InterPro" id="IPR013105">
    <property type="entry name" value="TPR_2"/>
</dbReference>
<dbReference type="GO" id="GO:0005737">
    <property type="term" value="C:cytoplasm"/>
    <property type="evidence" value="ECO:0007669"/>
    <property type="project" value="TreeGrafter"/>
</dbReference>
<dbReference type="Pfam" id="PF13181">
    <property type="entry name" value="TPR_8"/>
    <property type="match status" value="1"/>
</dbReference>
<proteinExistence type="inferred from homology"/>
<dbReference type="Gene3D" id="1.25.40.10">
    <property type="entry name" value="Tetratricopeptide repeat domain"/>
    <property type="match status" value="4"/>
</dbReference>
<feature type="compositionally biased region" description="Low complexity" evidence="5">
    <location>
        <begin position="343"/>
        <end position="353"/>
    </location>
</feature>
<comment type="similarity">
    <text evidence="3">Belongs to the APC3/CDC27 family.</text>
</comment>
<dbReference type="OrthoDB" id="329563at2759"/>
<evidence type="ECO:0000256" key="2">
    <source>
        <dbReference type="ARBA" id="ARBA00022803"/>
    </source>
</evidence>
<feature type="repeat" description="TPR" evidence="4">
    <location>
        <begin position="539"/>
        <end position="572"/>
    </location>
</feature>
<dbReference type="PROSITE" id="PS50005">
    <property type="entry name" value="TPR"/>
    <property type="match status" value="4"/>
</dbReference>
<dbReference type="SUPFAM" id="SSF81901">
    <property type="entry name" value="HCP-like"/>
    <property type="match status" value="1"/>
</dbReference>
<dbReference type="PROSITE" id="PS50293">
    <property type="entry name" value="TPR_REGION"/>
    <property type="match status" value="1"/>
</dbReference>
<dbReference type="Pfam" id="PF12895">
    <property type="entry name" value="ANAPC3"/>
    <property type="match status" value="1"/>
</dbReference>
<dbReference type="InterPro" id="IPR011990">
    <property type="entry name" value="TPR-like_helical_dom_sf"/>
</dbReference>
<dbReference type="EMBL" id="KV454302">
    <property type="protein sequence ID" value="ODQ69761.1"/>
    <property type="molecule type" value="Genomic_DNA"/>
</dbReference>
<keyword evidence="7" id="KW-1185">Reference proteome</keyword>
<feature type="repeat" description="TPR" evidence="4">
    <location>
        <begin position="122"/>
        <end position="155"/>
    </location>
</feature>
<dbReference type="PANTHER" id="PTHR12558:SF13">
    <property type="entry name" value="CELL DIVISION CYCLE PROTEIN 27 HOMOLOG"/>
    <property type="match status" value="1"/>
</dbReference>
<evidence type="ECO:0000256" key="5">
    <source>
        <dbReference type="SAM" id="MobiDB-lite"/>
    </source>
</evidence>
<dbReference type="GO" id="GO:0016567">
    <property type="term" value="P:protein ubiquitination"/>
    <property type="evidence" value="ECO:0007669"/>
    <property type="project" value="TreeGrafter"/>
</dbReference>
<dbReference type="GO" id="GO:0051301">
    <property type="term" value="P:cell division"/>
    <property type="evidence" value="ECO:0007669"/>
    <property type="project" value="TreeGrafter"/>
</dbReference>
<feature type="repeat" description="TPR" evidence="4">
    <location>
        <begin position="709"/>
        <end position="742"/>
    </location>
</feature>
<organism evidence="6 7">
    <name type="scientific">Lipomyces starkeyi NRRL Y-11557</name>
    <dbReference type="NCBI Taxonomy" id="675824"/>
    <lineage>
        <taxon>Eukaryota</taxon>
        <taxon>Fungi</taxon>
        <taxon>Dikarya</taxon>
        <taxon>Ascomycota</taxon>
        <taxon>Saccharomycotina</taxon>
        <taxon>Lipomycetes</taxon>
        <taxon>Lipomycetales</taxon>
        <taxon>Lipomycetaceae</taxon>
        <taxon>Lipomyces</taxon>
    </lineage>
</organism>
<feature type="region of interest" description="Disordered" evidence="5">
    <location>
        <begin position="280"/>
        <end position="417"/>
    </location>
</feature>
<dbReference type="AlphaFoldDB" id="A0A1E3PWI1"/>
<dbReference type="Proteomes" id="UP000094385">
    <property type="component" value="Unassembled WGS sequence"/>
</dbReference>
<dbReference type="PANTHER" id="PTHR12558">
    <property type="entry name" value="CELL DIVISION CYCLE 16,23,27"/>
    <property type="match status" value="1"/>
</dbReference>
<dbReference type="Pfam" id="PF07719">
    <property type="entry name" value="TPR_2"/>
    <property type="match status" value="1"/>
</dbReference>
<accession>A0A1E3PWI1</accession>